<accession>A0AAE4NXI2</accession>
<protein>
    <submittedName>
        <fullName evidence="2">Uncharacterized protein</fullName>
    </submittedName>
</protein>
<dbReference type="AlphaFoldDB" id="A0AAE4NXI2"/>
<name>A0AAE4NXI2_9FLAO</name>
<comment type="caution">
    <text evidence="2">The sequence shown here is derived from an EMBL/GenBank/DDBJ whole genome shotgun (WGS) entry which is preliminary data.</text>
</comment>
<organism evidence="2 3">
    <name type="scientific">Elizabethkingia anophelis</name>
    <dbReference type="NCBI Taxonomy" id="1117645"/>
    <lineage>
        <taxon>Bacteria</taxon>
        <taxon>Pseudomonadati</taxon>
        <taxon>Bacteroidota</taxon>
        <taxon>Flavobacteriia</taxon>
        <taxon>Flavobacteriales</taxon>
        <taxon>Weeksellaceae</taxon>
        <taxon>Elizabethkingia</taxon>
    </lineage>
</organism>
<evidence type="ECO:0000313" key="3">
    <source>
        <dbReference type="Proteomes" id="UP001189000"/>
    </source>
</evidence>
<gene>
    <name evidence="2" type="ORF">CMU51_02940</name>
</gene>
<proteinExistence type="predicted"/>
<sequence length="96" mass="11007">MKKYLLVAIMGIMGLFSAKSATTQKTLKNINEAGIMMEYDISKFQQCTVYVTFYNSDGYITGYHSFSANFDTYAMCQTYQNNIIKMLQIMGYEVAR</sequence>
<dbReference type="RefSeq" id="WP_102793292.1">
    <property type="nucleotide sequence ID" value="NZ_CBYF010000025.1"/>
</dbReference>
<keyword evidence="1" id="KW-0732">Signal</keyword>
<dbReference type="EMBL" id="NWGY01000003">
    <property type="protein sequence ID" value="MDV3663012.1"/>
    <property type="molecule type" value="Genomic_DNA"/>
</dbReference>
<feature type="signal peptide" evidence="1">
    <location>
        <begin position="1"/>
        <end position="20"/>
    </location>
</feature>
<evidence type="ECO:0000313" key="2">
    <source>
        <dbReference type="EMBL" id="MDV3663012.1"/>
    </source>
</evidence>
<feature type="chain" id="PRO_5042244863" evidence="1">
    <location>
        <begin position="21"/>
        <end position="96"/>
    </location>
</feature>
<reference evidence="2" key="1">
    <citation type="submission" date="2023-02" db="EMBL/GenBank/DDBJ databases">
        <title>Elizabethkingia anophelis draft genomes.</title>
        <authorList>
            <person name="Nicholson A.C."/>
            <person name="Whitney A.M."/>
            <person name="Humrighouse B.W."/>
            <person name="Villarma A."/>
            <person name="Bell M."/>
            <person name="Mcquiston J."/>
        </authorList>
    </citation>
    <scope>NUCLEOTIDE SEQUENCE</scope>
    <source>
        <strain evidence="2">B4955</strain>
    </source>
</reference>
<dbReference type="Proteomes" id="UP001189000">
    <property type="component" value="Unassembled WGS sequence"/>
</dbReference>
<evidence type="ECO:0000256" key="1">
    <source>
        <dbReference type="SAM" id="SignalP"/>
    </source>
</evidence>